<dbReference type="AlphaFoldDB" id="A0A8H5G3D4"/>
<feature type="compositionally biased region" description="Low complexity" evidence="1">
    <location>
        <begin position="188"/>
        <end position="198"/>
    </location>
</feature>
<feature type="transmembrane region" description="Helical" evidence="2">
    <location>
        <begin position="364"/>
        <end position="385"/>
    </location>
</feature>
<evidence type="ECO:0000313" key="3">
    <source>
        <dbReference type="EMBL" id="KAF5357587.1"/>
    </source>
</evidence>
<dbReference type="OrthoDB" id="3125849at2759"/>
<evidence type="ECO:0000313" key="4">
    <source>
        <dbReference type="Proteomes" id="UP000559256"/>
    </source>
</evidence>
<comment type="caution">
    <text evidence="3">The sequence shown here is derived from an EMBL/GenBank/DDBJ whole genome shotgun (WGS) entry which is preliminary data.</text>
</comment>
<evidence type="ECO:0000256" key="2">
    <source>
        <dbReference type="SAM" id="Phobius"/>
    </source>
</evidence>
<feature type="region of interest" description="Disordered" evidence="1">
    <location>
        <begin position="478"/>
        <end position="524"/>
    </location>
</feature>
<feature type="compositionally biased region" description="Basic and acidic residues" evidence="1">
    <location>
        <begin position="318"/>
        <end position="328"/>
    </location>
</feature>
<reference evidence="3 4" key="1">
    <citation type="journal article" date="2020" name="ISME J.">
        <title>Uncovering the hidden diversity of litter-decomposition mechanisms in mushroom-forming fungi.</title>
        <authorList>
            <person name="Floudas D."/>
            <person name="Bentzer J."/>
            <person name="Ahren D."/>
            <person name="Johansson T."/>
            <person name="Persson P."/>
            <person name="Tunlid A."/>
        </authorList>
    </citation>
    <scope>NUCLEOTIDE SEQUENCE [LARGE SCALE GENOMIC DNA]</scope>
    <source>
        <strain evidence="3 4">CBS 291.85</strain>
    </source>
</reference>
<feature type="compositionally biased region" description="Pro residues" evidence="1">
    <location>
        <begin position="199"/>
        <end position="212"/>
    </location>
</feature>
<keyword evidence="2" id="KW-0812">Transmembrane</keyword>
<proteinExistence type="predicted"/>
<feature type="region of interest" description="Disordered" evidence="1">
    <location>
        <begin position="684"/>
        <end position="706"/>
    </location>
</feature>
<sequence>MCRRDVYQPHLAKCVPTESETMSRNSRFRSGLPSQPIFDSAIPSRHISRSTIISADHDNIKNIADDNLSERDLLDAVGYTLQNDANGVGDILDTGAEVVGHVGDVATSVVGEVLDTGAEVVSHVGDVATSVVGEVVGLVDTLVHDGVSLVESLIPTMVPLPTVPLPTLEPSQIPTIPLPSPIPPIVPSPSYSLTTTTPSPVPSSSPVPPPNLPSSSTSSLLPLPPTSFSNNEMPGPAPTATRESSDSGDDSTSGDHPTSTSTPRPTLSQTQTILSSADSTMDYITSSGTRVSASSTLFEQSSFSNQQNYAAHTASGEPGDKPMHHGHELSGGAPGSVGGMSNTAKPADPTGSPRTPSPPTQRTAGIAAGTLVFFLFLTAISLFLWKRRQNKKGVNMLGRRLEFGETPDAWRMIEEGEAFASGVAEKGGNTKETVHHAMGYGAIQGTGQQSGTIKGEGRRHLPIITPLLSWVRARSRSSPHLARSAEHSTSKGTLPRSTARTRTGTSRHSLSPSPLPSSEIASLSSVSLSDESGISIYMHAMSDDDEYSPTSSPRSLTMSMASRNASSVSTDDSSEDFYHSVEAGRDRRRRNSEGSEETLDTRSSFGFVRPVVTAAEGTTPSIFTATGHYITTDSSTTALYTPPSHASSSLLNTSEPGSPYGAGLDFFTARGWRKSHSAGPSLMEVVNSISPGSGSSDGNWNRKAGS</sequence>
<feature type="compositionally biased region" description="Low complexity" evidence="1">
    <location>
        <begin position="496"/>
        <end position="524"/>
    </location>
</feature>
<keyword evidence="2" id="KW-0472">Membrane</keyword>
<feature type="compositionally biased region" description="Basic and acidic residues" evidence="1">
    <location>
        <begin position="576"/>
        <end position="585"/>
    </location>
</feature>
<feature type="region of interest" description="Disordered" evidence="1">
    <location>
        <begin position="543"/>
        <end position="602"/>
    </location>
</feature>
<protein>
    <submittedName>
        <fullName evidence="3">Uncharacterized protein</fullName>
    </submittedName>
</protein>
<name>A0A8H5G3D4_9AGAR</name>
<gene>
    <name evidence="3" type="ORF">D9758_007473</name>
</gene>
<keyword evidence="2" id="KW-1133">Transmembrane helix</keyword>
<organism evidence="3 4">
    <name type="scientific">Tetrapyrgos nigripes</name>
    <dbReference type="NCBI Taxonomy" id="182062"/>
    <lineage>
        <taxon>Eukaryota</taxon>
        <taxon>Fungi</taxon>
        <taxon>Dikarya</taxon>
        <taxon>Basidiomycota</taxon>
        <taxon>Agaricomycotina</taxon>
        <taxon>Agaricomycetes</taxon>
        <taxon>Agaricomycetidae</taxon>
        <taxon>Agaricales</taxon>
        <taxon>Marasmiineae</taxon>
        <taxon>Marasmiaceae</taxon>
        <taxon>Tetrapyrgos</taxon>
    </lineage>
</organism>
<feature type="region of interest" description="Disordered" evidence="1">
    <location>
        <begin position="304"/>
        <end position="363"/>
    </location>
</feature>
<dbReference type="Proteomes" id="UP000559256">
    <property type="component" value="Unassembled WGS sequence"/>
</dbReference>
<feature type="compositionally biased region" description="Low complexity" evidence="1">
    <location>
        <begin position="250"/>
        <end position="270"/>
    </location>
</feature>
<dbReference type="EMBL" id="JAACJM010000050">
    <property type="protein sequence ID" value="KAF5357587.1"/>
    <property type="molecule type" value="Genomic_DNA"/>
</dbReference>
<accession>A0A8H5G3D4</accession>
<feature type="compositionally biased region" description="Polar residues" evidence="1">
    <location>
        <begin position="548"/>
        <end position="571"/>
    </location>
</feature>
<feature type="compositionally biased region" description="Polar residues" evidence="1">
    <location>
        <begin position="687"/>
        <end position="699"/>
    </location>
</feature>
<feature type="region of interest" description="Disordered" evidence="1">
    <location>
        <begin position="187"/>
        <end position="270"/>
    </location>
</feature>
<keyword evidence="4" id="KW-1185">Reference proteome</keyword>
<evidence type="ECO:0000256" key="1">
    <source>
        <dbReference type="SAM" id="MobiDB-lite"/>
    </source>
</evidence>